<protein>
    <submittedName>
        <fullName evidence="2">Fatty acid hydroxylase family protein</fullName>
    </submittedName>
</protein>
<accession>A0AAW3ZIA0</accession>
<feature type="transmembrane region" description="Helical" evidence="1">
    <location>
        <begin position="111"/>
        <end position="139"/>
    </location>
</feature>
<reference evidence="2 3" key="1">
    <citation type="submission" date="2020-09" db="EMBL/GenBank/DDBJ databases">
        <title>Pseudoxanthomonas sp. CAU 1598 isolated from sand of Yaerae Beach.</title>
        <authorList>
            <person name="Kim W."/>
        </authorList>
    </citation>
    <scope>NUCLEOTIDE SEQUENCE [LARGE SCALE GENOMIC DNA]</scope>
    <source>
        <strain evidence="2 3">CAU 1598</strain>
    </source>
</reference>
<evidence type="ECO:0000313" key="2">
    <source>
        <dbReference type="EMBL" id="MBD8525810.1"/>
    </source>
</evidence>
<feature type="transmembrane region" description="Helical" evidence="1">
    <location>
        <begin position="21"/>
        <end position="46"/>
    </location>
</feature>
<dbReference type="EMBL" id="JACYTR010000013">
    <property type="protein sequence ID" value="MBD8525810.1"/>
    <property type="molecule type" value="Genomic_DNA"/>
</dbReference>
<dbReference type="Proteomes" id="UP000613768">
    <property type="component" value="Unassembled WGS sequence"/>
</dbReference>
<dbReference type="AlphaFoldDB" id="A0AAW3ZIA0"/>
<keyword evidence="3" id="KW-1185">Reference proteome</keyword>
<sequence length="234" mass="27120">MKQAANARFRDEYRQKEIPRRYCAPCHLLFTFAGGLLAIVLMLWQLQQVQPLEWLVVPAALLYANLAEYFGHRFPMHRPFPGLGLIYKRHAGQHHRFFTHQHMPFDQLRDLCAVLFPPLLVTFFFGGFGVPLWFVLAWLVSDNVAWLALASGVLYYLNYEVFHLAYHLPERHWLARVGLIRRLRWLHAHHHDPAAMTRVNFNISYPLGDWLFGTLERSPAATAALAAVPESRAP</sequence>
<keyword evidence="1" id="KW-1133">Transmembrane helix</keyword>
<feature type="transmembrane region" description="Helical" evidence="1">
    <location>
        <begin position="52"/>
        <end position="71"/>
    </location>
</feature>
<comment type="caution">
    <text evidence="2">The sequence shown here is derived from an EMBL/GenBank/DDBJ whole genome shotgun (WGS) entry which is preliminary data.</text>
</comment>
<dbReference type="RefSeq" id="WP_192029222.1">
    <property type="nucleotide sequence ID" value="NZ_JACYTR010000013.1"/>
</dbReference>
<evidence type="ECO:0000313" key="3">
    <source>
        <dbReference type="Proteomes" id="UP000613768"/>
    </source>
</evidence>
<name>A0AAW3ZIA0_9GAMM</name>
<keyword evidence="1" id="KW-0472">Membrane</keyword>
<proteinExistence type="predicted"/>
<gene>
    <name evidence="2" type="ORF">IFO71_08635</name>
</gene>
<keyword evidence="1" id="KW-0812">Transmembrane</keyword>
<evidence type="ECO:0000256" key="1">
    <source>
        <dbReference type="SAM" id="Phobius"/>
    </source>
</evidence>
<feature type="transmembrane region" description="Helical" evidence="1">
    <location>
        <begin position="145"/>
        <end position="166"/>
    </location>
</feature>
<organism evidence="2 3">
    <name type="scientific">Pseudomarimonas arenosa</name>
    <dbReference type="NCBI Taxonomy" id="2774145"/>
    <lineage>
        <taxon>Bacteria</taxon>
        <taxon>Pseudomonadati</taxon>
        <taxon>Pseudomonadota</taxon>
        <taxon>Gammaproteobacteria</taxon>
        <taxon>Lysobacterales</taxon>
        <taxon>Lysobacteraceae</taxon>
        <taxon>Pseudomarimonas</taxon>
    </lineage>
</organism>